<dbReference type="PANTHER" id="PTHR13097">
    <property type="entry name" value="TRANSCRIPTION INITIATION FACTOR IIE, ALPHA SUBUNIT"/>
    <property type="match status" value="1"/>
</dbReference>
<proteinExistence type="inferred from homology"/>
<accession>A0A9N7N846</accession>
<name>A0A9N7N846_STRHE</name>
<keyword evidence="4" id="KW-0175">Coiled coil</keyword>
<keyword evidence="3" id="KW-0804">Transcription</keyword>
<dbReference type="InterPro" id="IPR013083">
    <property type="entry name" value="Znf_RING/FYVE/PHD"/>
</dbReference>
<feature type="compositionally biased region" description="Basic and acidic residues" evidence="5">
    <location>
        <begin position="389"/>
        <end position="400"/>
    </location>
</feature>
<keyword evidence="2" id="KW-0805">Transcription regulation</keyword>
<dbReference type="InterPro" id="IPR017919">
    <property type="entry name" value="TFIIE/TFIIEa_HTH"/>
</dbReference>
<dbReference type="InterPro" id="IPR036390">
    <property type="entry name" value="WH_DNA-bd_sf"/>
</dbReference>
<gene>
    <name evidence="7" type="ORF">SHERM_21871</name>
</gene>
<dbReference type="EMBL" id="CACSLK010026072">
    <property type="protein sequence ID" value="CAA0825086.1"/>
    <property type="molecule type" value="Genomic_DNA"/>
</dbReference>
<evidence type="ECO:0000313" key="8">
    <source>
        <dbReference type="Proteomes" id="UP001153555"/>
    </source>
</evidence>
<dbReference type="GO" id="GO:0005673">
    <property type="term" value="C:transcription factor TFIIE complex"/>
    <property type="evidence" value="ECO:0007669"/>
    <property type="project" value="TreeGrafter"/>
</dbReference>
<evidence type="ECO:0000259" key="6">
    <source>
        <dbReference type="PROSITE" id="PS51344"/>
    </source>
</evidence>
<comment type="caution">
    <text evidence="7">The sequence shown here is derived from an EMBL/GenBank/DDBJ whole genome shotgun (WGS) entry which is preliminary data.</text>
</comment>
<feature type="compositionally biased region" description="Basic and acidic residues" evidence="5">
    <location>
        <begin position="356"/>
        <end position="367"/>
    </location>
</feature>
<feature type="region of interest" description="Disordered" evidence="5">
    <location>
        <begin position="334"/>
        <end position="367"/>
    </location>
</feature>
<dbReference type="Pfam" id="PF02002">
    <property type="entry name" value="TFIIE_alpha"/>
    <property type="match status" value="1"/>
</dbReference>
<feature type="coiled-coil region" evidence="4">
    <location>
        <begin position="213"/>
        <end position="240"/>
    </location>
</feature>
<dbReference type="InterPro" id="IPR039997">
    <property type="entry name" value="TFE"/>
</dbReference>
<reference evidence="7" key="1">
    <citation type="submission" date="2019-12" db="EMBL/GenBank/DDBJ databases">
        <authorList>
            <person name="Scholes J."/>
        </authorList>
    </citation>
    <scope>NUCLEOTIDE SEQUENCE</scope>
</reference>
<dbReference type="Gene3D" id="3.30.40.10">
    <property type="entry name" value="Zinc/RING finger domain, C3HC4 (zinc finger)"/>
    <property type="match status" value="1"/>
</dbReference>
<dbReference type="InterPro" id="IPR024550">
    <property type="entry name" value="TFIIEa/SarR/Rpc3_HTH_dom"/>
</dbReference>
<dbReference type="InterPro" id="IPR002853">
    <property type="entry name" value="TFIIE_asu"/>
</dbReference>
<dbReference type="FunFam" id="3.30.40.10:FF:000269">
    <property type="entry name" value="Transcription initiation factor IIE subunit alpha"/>
    <property type="match status" value="1"/>
</dbReference>
<dbReference type="PROSITE" id="PS51344">
    <property type="entry name" value="HTH_TFE_IIE"/>
    <property type="match status" value="1"/>
</dbReference>
<dbReference type="GO" id="GO:0006367">
    <property type="term" value="P:transcription initiation at RNA polymerase II promoter"/>
    <property type="evidence" value="ECO:0007669"/>
    <property type="project" value="InterPro"/>
</dbReference>
<dbReference type="SUPFAM" id="SSF46785">
    <property type="entry name" value="Winged helix' DNA-binding domain"/>
    <property type="match status" value="1"/>
</dbReference>
<protein>
    <submittedName>
        <fullName evidence="7">Transcription factor TFIIE- alpha subunit</fullName>
    </submittedName>
</protein>
<evidence type="ECO:0000256" key="2">
    <source>
        <dbReference type="ARBA" id="ARBA00023015"/>
    </source>
</evidence>
<dbReference type="SUPFAM" id="SSF57783">
    <property type="entry name" value="Zinc beta-ribbon"/>
    <property type="match status" value="1"/>
</dbReference>
<organism evidence="7 8">
    <name type="scientific">Striga hermonthica</name>
    <name type="common">Purple witchweed</name>
    <name type="synonym">Buchnera hermonthica</name>
    <dbReference type="NCBI Taxonomy" id="68872"/>
    <lineage>
        <taxon>Eukaryota</taxon>
        <taxon>Viridiplantae</taxon>
        <taxon>Streptophyta</taxon>
        <taxon>Embryophyta</taxon>
        <taxon>Tracheophyta</taxon>
        <taxon>Spermatophyta</taxon>
        <taxon>Magnoliopsida</taxon>
        <taxon>eudicotyledons</taxon>
        <taxon>Gunneridae</taxon>
        <taxon>Pentapetalae</taxon>
        <taxon>asterids</taxon>
        <taxon>lamiids</taxon>
        <taxon>Lamiales</taxon>
        <taxon>Orobanchaceae</taxon>
        <taxon>Buchnereae</taxon>
        <taxon>Striga</taxon>
    </lineage>
</organism>
<dbReference type="Proteomes" id="UP001153555">
    <property type="component" value="Unassembled WGS sequence"/>
</dbReference>
<evidence type="ECO:0000256" key="3">
    <source>
        <dbReference type="ARBA" id="ARBA00023163"/>
    </source>
</evidence>
<comment type="similarity">
    <text evidence="1">Belongs to the TFIIE alpha subunit family.</text>
</comment>
<evidence type="ECO:0000256" key="5">
    <source>
        <dbReference type="SAM" id="MobiDB-lite"/>
    </source>
</evidence>
<evidence type="ECO:0000256" key="1">
    <source>
        <dbReference type="ARBA" id="ARBA00008947"/>
    </source>
</evidence>
<feature type="compositionally biased region" description="Acidic residues" evidence="5">
    <location>
        <begin position="426"/>
        <end position="438"/>
    </location>
</feature>
<feature type="compositionally biased region" description="Acidic residues" evidence="5">
    <location>
        <begin position="457"/>
        <end position="471"/>
    </location>
</feature>
<feature type="region of interest" description="Disordered" evidence="5">
    <location>
        <begin position="389"/>
        <end position="471"/>
    </location>
</feature>
<feature type="domain" description="HTH TFE/IIEalpha-type" evidence="6">
    <location>
        <begin position="7"/>
        <end position="139"/>
    </location>
</feature>
<dbReference type="AlphaFoldDB" id="A0A9N7N846"/>
<feature type="compositionally biased region" description="Basic and acidic residues" evidence="5">
    <location>
        <begin position="334"/>
        <end position="347"/>
    </location>
</feature>
<dbReference type="PANTHER" id="PTHR13097:SF7">
    <property type="entry name" value="GENERAL TRANSCRIPTION FACTOR IIE SUBUNIT 1"/>
    <property type="match status" value="1"/>
</dbReference>
<dbReference type="SMART" id="SM00531">
    <property type="entry name" value="TFIIE"/>
    <property type="match status" value="1"/>
</dbReference>
<keyword evidence="8" id="KW-1185">Reference proteome</keyword>
<evidence type="ECO:0000313" key="7">
    <source>
        <dbReference type="EMBL" id="CAA0825086.1"/>
    </source>
</evidence>
<evidence type="ECO:0000256" key="4">
    <source>
        <dbReference type="SAM" id="Coils"/>
    </source>
</evidence>
<sequence>MASIEPFNRLVKLAARAFYEDITTKGENQQKAGRSDNRGIAVVILDALTRRQWVREEDLAKDLKLHTKQLRRTLRFFEEEKLITRDHRKETSKGAKIYNAAVAATVDGKKFGREGDEKQKLHTQSYCCLDYSQIYDVVRYRLHRMKKKLKDELESKNTVQEYVCPNCNKRYTALDALRLISPYDEYFHCESCNGILVAESDKFAAQEMGDGDDNASRRRNDKLKDMLRKMEEQLKPLIDQLGRVKDLPAPEFGNLQAWELRANAAGRALNGDNATDPSKSMHSGTSMPYVGETKVEVAFSGADDKGDVKAATSNTPMKVLPPWMIKEGMNLTKEQRGEANAEAKVPTDSKASSELTDDKKSSVNDETKNLQDEYVKAYYAALLKRQREQEEIVKKEKESSSMEIPNNIHSTTSERQVGMKSKRDEFEGDAEVEWEEDPPAGSTSEQFKVKDLNVEADAVEEDEDENDWEDG</sequence>
<dbReference type="OrthoDB" id="361102at2759"/>